<dbReference type="GO" id="GO:0008840">
    <property type="term" value="F:4-hydroxy-tetrahydrodipicolinate synthase activity"/>
    <property type="evidence" value="ECO:0007669"/>
    <property type="project" value="TreeGrafter"/>
</dbReference>
<dbReference type="Gene3D" id="3.20.20.70">
    <property type="entry name" value="Aldolase class I"/>
    <property type="match status" value="1"/>
</dbReference>
<dbReference type="SMART" id="SM01130">
    <property type="entry name" value="DHDPS"/>
    <property type="match status" value="1"/>
</dbReference>
<comment type="similarity">
    <text evidence="1 3">Belongs to the DapA family.</text>
</comment>
<evidence type="ECO:0000313" key="6">
    <source>
        <dbReference type="Proteomes" id="UP000000321"/>
    </source>
</evidence>
<feature type="binding site" evidence="4">
    <location>
        <position position="218"/>
    </location>
    <ligand>
        <name>pyruvate</name>
        <dbReference type="ChEBI" id="CHEBI:15361"/>
    </ligand>
</feature>
<reference evidence="5 6" key="1">
    <citation type="journal article" date="2008" name="Appl. Environ. Microbiol.">
        <title>Genomic insights into Mn(II) oxidation by the marine alphaproteobacterium Aurantimonas sp. strain SI85-9A1.</title>
        <authorList>
            <person name="Dick G.J."/>
            <person name="Podell S."/>
            <person name="Johnson H.A."/>
            <person name="Rivera-Espinoza Y."/>
            <person name="Bernier-Latmani R."/>
            <person name="McCarthy J.K."/>
            <person name="Torpey J.W."/>
            <person name="Clement B.G."/>
            <person name="Gaasterland T."/>
            <person name="Tebo B.M."/>
        </authorList>
    </citation>
    <scope>NUCLEOTIDE SEQUENCE [LARGE SCALE GENOMIC DNA]</scope>
    <source>
        <strain evidence="5 6">SI85-9A1</strain>
    </source>
</reference>
<evidence type="ECO:0000256" key="3">
    <source>
        <dbReference type="PIRNR" id="PIRNR001365"/>
    </source>
</evidence>
<dbReference type="Proteomes" id="UP000000321">
    <property type="component" value="Unassembled WGS sequence"/>
</dbReference>
<dbReference type="InterPro" id="IPR013785">
    <property type="entry name" value="Aldolase_TIM"/>
</dbReference>
<sequence length="311" mass="33301">MRIQGTPGDTMLAAMKGVYIVAQTPFDADAGIDLASVDTLVDFYCRHGADGFTVLGVSGEAGKLTEAESLAVANRYIARAAGRPVIVGVSSPNLAQLSQLTAKVMDAGAAGVMIAPASGIRTDDELARYFDHVFTAIGDVPVVLQDFPGATNVGMSVPAILSLVERHPQIQAIKQEDLPSLNKITRLRQGGGRRVAILTGNNAMYLPLELARGVDGPMAGFSYPEMLSGVYRLHTQGDTDAANDLFERYLPLLRYEAMGFWGVAARKEVMRRRGAIRHATMRQPGPALTAEDHREIDALVARVEARLAEAA</sequence>
<gene>
    <name evidence="5" type="ORF">SI859A1_00577</name>
</gene>
<proteinExistence type="inferred from homology"/>
<keyword evidence="6" id="KW-1185">Reference proteome</keyword>
<dbReference type="Pfam" id="PF00701">
    <property type="entry name" value="DHDPS"/>
    <property type="match status" value="1"/>
</dbReference>
<dbReference type="SUPFAM" id="SSF51569">
    <property type="entry name" value="Aldolase"/>
    <property type="match status" value="1"/>
</dbReference>
<dbReference type="AlphaFoldDB" id="Q1YKR5"/>
<keyword evidence="2 3" id="KW-0456">Lyase</keyword>
<comment type="caution">
    <text evidence="5">The sequence shown here is derived from an EMBL/GenBank/DDBJ whole genome shotgun (WGS) entry which is preliminary data.</text>
</comment>
<evidence type="ECO:0000313" key="5">
    <source>
        <dbReference type="EMBL" id="EAS50458.1"/>
    </source>
</evidence>
<evidence type="ECO:0000256" key="1">
    <source>
        <dbReference type="ARBA" id="ARBA00007592"/>
    </source>
</evidence>
<dbReference type="EMBL" id="AAPJ01000002">
    <property type="protein sequence ID" value="EAS50458.1"/>
    <property type="molecule type" value="Genomic_DNA"/>
</dbReference>
<dbReference type="PANTHER" id="PTHR12128">
    <property type="entry name" value="DIHYDRODIPICOLINATE SYNTHASE"/>
    <property type="match status" value="1"/>
</dbReference>
<dbReference type="GO" id="GO:0005829">
    <property type="term" value="C:cytosol"/>
    <property type="evidence" value="ECO:0007669"/>
    <property type="project" value="TreeGrafter"/>
</dbReference>
<dbReference type="InterPro" id="IPR002220">
    <property type="entry name" value="DapA-like"/>
</dbReference>
<organism evidence="5 6">
    <name type="scientific">Aurantimonas manganoxydans (strain ATCC BAA-1229 / DSM 21871 / SI85-9A1)</name>
    <dbReference type="NCBI Taxonomy" id="287752"/>
    <lineage>
        <taxon>Bacteria</taxon>
        <taxon>Pseudomonadati</taxon>
        <taxon>Pseudomonadota</taxon>
        <taxon>Alphaproteobacteria</taxon>
        <taxon>Hyphomicrobiales</taxon>
        <taxon>Aurantimonadaceae</taxon>
        <taxon>Aurantimonas</taxon>
    </lineage>
</organism>
<evidence type="ECO:0000256" key="4">
    <source>
        <dbReference type="PIRSR" id="PIRSR001365-2"/>
    </source>
</evidence>
<evidence type="ECO:0000256" key="2">
    <source>
        <dbReference type="ARBA" id="ARBA00023239"/>
    </source>
</evidence>
<dbReference type="HOGENOM" id="CLU_049343_4_0_5"/>
<dbReference type="PANTHER" id="PTHR12128:SF66">
    <property type="entry name" value="4-HYDROXY-2-OXOGLUTARATE ALDOLASE, MITOCHONDRIAL"/>
    <property type="match status" value="1"/>
</dbReference>
<dbReference type="CDD" id="cd00408">
    <property type="entry name" value="DHDPS-like"/>
    <property type="match status" value="1"/>
</dbReference>
<dbReference type="BioCyc" id="AURANTIMONAS:SI859A1_00577-MONOMER"/>
<dbReference type="PRINTS" id="PR00146">
    <property type="entry name" value="DHPICSNTHASE"/>
</dbReference>
<dbReference type="PIRSF" id="PIRSF001365">
    <property type="entry name" value="DHDPS"/>
    <property type="match status" value="1"/>
</dbReference>
<accession>Q1YKR5</accession>
<protein>
    <submittedName>
        <fullName evidence="5">Putative dihydrodipicolinate synthase</fullName>
    </submittedName>
</protein>
<name>Q1YKR5_AURMS</name>